<feature type="compositionally biased region" description="Low complexity" evidence="2">
    <location>
        <begin position="353"/>
        <end position="365"/>
    </location>
</feature>
<feature type="compositionally biased region" description="Polar residues" evidence="2">
    <location>
        <begin position="280"/>
        <end position="300"/>
    </location>
</feature>
<dbReference type="EMBL" id="BDQM01000008">
    <property type="protein sequence ID" value="GAW95726.1"/>
    <property type="molecule type" value="Genomic_DNA"/>
</dbReference>
<feature type="region of interest" description="Disordered" evidence="2">
    <location>
        <begin position="353"/>
        <end position="373"/>
    </location>
</feature>
<accession>A0ABQ0MVS1</accession>
<dbReference type="RefSeq" id="WP_088568918.1">
    <property type="nucleotide sequence ID" value="NZ_BDQM01000008.1"/>
</dbReference>
<evidence type="ECO:0000313" key="3">
    <source>
        <dbReference type="EMBL" id="GAW95726.1"/>
    </source>
</evidence>
<evidence type="ECO:0000256" key="2">
    <source>
        <dbReference type="SAM" id="MobiDB-lite"/>
    </source>
</evidence>
<sequence>MSTFFDNKNNSDIGKLIHVGAGNGIELNDYVTQSFAVIHLLEPIPKVFKQLQSKINKLNKINVQCNISAFNVALSNTASTSNTEQKEQAFYITLPNRYSSLHKADKLKNLFQNLKTEQEITVKIISFSDLVKKANLDKNKQNALVLQINGSEFDVIAQAETDDLMMFSSIVIQQAKNNYFGQAKENTNLTALMESKGFQLAIEADNDVVFSNLVFRKDERALELKALNEKNEAQKACISELEAKLKASNETKTAKATESNQLTDQNKNKATRIAELENQLKASNEAKTAKSTESNQLTEQNKVKATRITELENQLKASTEAKTTETTKANQLTEQNQAKAKRVTELENQLKASNEAKAAEATKANQLTEQNQAKAKRVTELENQLEASTEAKAAEVTKVNQLTEQNQAKAKRVTELENQLKVSNEAKSTEVTKANQLTEQNQAKAKRVTELENQLKVSNEAKSTEVTKANQLTEQNQAKAKRVTELENQLKVSNEAKATEVTKANQLTEQNQAKAKRVTELENQLKVSNEAKSTEVTKANQLTEQNQAKAKRIAEVENQLKDSNEAKAAEATKANKLNEIIKARDTRIGQLKENLELKGEQETSNKLDALMEQIQQQSSEIKKNQEGLISRLNYGFNNTVKQVESFIGVQSYLETGQLAMEYHGWPISSDVALFLLGKIEKNNYDLIIEFGSGTSTQLFAKAINNHVKAQNSHIEDDLAFIGQDKRDSAELATLPLELPNRIVTFEHNKKYYNKTKSELEANKLSHLVDLVHAPLIEMKIENEDYLYYSCENKLSQLAAIYAERTARILVLIDGPPGATGPLARLPAVPLLLNYLGKHQLDIVLDDYNRQEEKETVGRWKKQFEKRDLDYEEETVPCEKGAFFCRINP</sequence>
<dbReference type="Proteomes" id="UP000197068">
    <property type="component" value="Unassembled WGS sequence"/>
</dbReference>
<proteinExistence type="predicted"/>
<dbReference type="SUPFAM" id="SSF53335">
    <property type="entry name" value="S-adenosyl-L-methionine-dependent methyltransferases"/>
    <property type="match status" value="1"/>
</dbReference>
<evidence type="ECO:0000313" key="4">
    <source>
        <dbReference type="Proteomes" id="UP000197068"/>
    </source>
</evidence>
<reference evidence="3 4" key="1">
    <citation type="submission" date="2017-06" db="EMBL/GenBank/DDBJ databases">
        <title>Whole Genome Sequences of Colwellia marinimaniae MTCD1.</title>
        <authorList>
            <person name="Kusumoto H."/>
            <person name="Inoue M."/>
            <person name="Tanikawa K."/>
            <person name="Maeji H."/>
            <person name="Cameron J.H."/>
            <person name="Bartlett D.H."/>
        </authorList>
    </citation>
    <scope>NUCLEOTIDE SEQUENCE [LARGE SCALE GENOMIC DNA]</scope>
    <source>
        <strain evidence="3 4">MTCD1</strain>
    </source>
</reference>
<feature type="region of interest" description="Disordered" evidence="2">
    <location>
        <begin position="279"/>
        <end position="340"/>
    </location>
</feature>
<feature type="compositionally biased region" description="Low complexity" evidence="2">
    <location>
        <begin position="320"/>
        <end position="329"/>
    </location>
</feature>
<feature type="region of interest" description="Disordered" evidence="2">
    <location>
        <begin position="248"/>
        <end position="267"/>
    </location>
</feature>
<dbReference type="Gene3D" id="3.40.50.150">
    <property type="entry name" value="Vaccinia Virus protein VP39"/>
    <property type="match status" value="2"/>
</dbReference>
<keyword evidence="4" id="KW-1185">Reference proteome</keyword>
<evidence type="ECO:0000256" key="1">
    <source>
        <dbReference type="SAM" id="Coils"/>
    </source>
</evidence>
<feature type="compositionally biased region" description="Polar residues" evidence="2">
    <location>
        <begin position="256"/>
        <end position="265"/>
    </location>
</feature>
<name>A0ABQ0MVS1_9GAMM</name>
<comment type="caution">
    <text evidence="3">The sequence shown here is derived from an EMBL/GenBank/DDBJ whole genome shotgun (WGS) entry which is preliminary data.</text>
</comment>
<gene>
    <name evidence="3" type="ORF">MTCD1_01329</name>
</gene>
<keyword evidence="1" id="KW-0175">Coiled coil</keyword>
<feature type="coiled-coil region" evidence="1">
    <location>
        <begin position="597"/>
        <end position="627"/>
    </location>
</feature>
<protein>
    <recommendedName>
        <fullName evidence="5">Chromosome partition protein Smc</fullName>
    </recommendedName>
</protein>
<dbReference type="InterPro" id="IPR029063">
    <property type="entry name" value="SAM-dependent_MTases_sf"/>
</dbReference>
<organism evidence="3 4">
    <name type="scientific">Colwellia marinimaniae</name>
    <dbReference type="NCBI Taxonomy" id="1513592"/>
    <lineage>
        <taxon>Bacteria</taxon>
        <taxon>Pseudomonadati</taxon>
        <taxon>Pseudomonadota</taxon>
        <taxon>Gammaproteobacteria</taxon>
        <taxon>Alteromonadales</taxon>
        <taxon>Colwelliaceae</taxon>
        <taxon>Colwellia</taxon>
    </lineage>
</organism>
<evidence type="ECO:0008006" key="5">
    <source>
        <dbReference type="Google" id="ProtNLM"/>
    </source>
</evidence>